<gene>
    <name evidence="1" type="ORF">ENSA5_58200</name>
</gene>
<dbReference type="EMBL" id="PVNK01000257">
    <property type="protein sequence ID" value="PRP91083.1"/>
    <property type="molecule type" value="Genomic_DNA"/>
</dbReference>
<comment type="caution">
    <text evidence="1">The sequence shown here is derived from an EMBL/GenBank/DDBJ whole genome shotgun (WGS) entry which is preliminary data.</text>
</comment>
<evidence type="ECO:0000313" key="2">
    <source>
        <dbReference type="Proteomes" id="UP000237968"/>
    </source>
</evidence>
<protein>
    <submittedName>
        <fullName evidence="1">Uncharacterized protein</fullName>
    </submittedName>
</protein>
<sequence length="56" mass="6421">MWVERRALAQVIRAHPDWTLEKQLVQLVRDFGKHAQLSSVDALRSLAAPIWARGDN</sequence>
<proteinExistence type="predicted"/>
<dbReference type="RefSeq" id="WP_181198274.1">
    <property type="nucleotide sequence ID" value="NZ_PVNK01000257.1"/>
</dbReference>
<dbReference type="Proteomes" id="UP000237968">
    <property type="component" value="Unassembled WGS sequence"/>
</dbReference>
<name>A0A2S9XE00_9BACT</name>
<accession>A0A2S9XE00</accession>
<dbReference type="AlphaFoldDB" id="A0A2S9XE00"/>
<evidence type="ECO:0000313" key="1">
    <source>
        <dbReference type="EMBL" id="PRP91083.1"/>
    </source>
</evidence>
<keyword evidence="2" id="KW-1185">Reference proteome</keyword>
<reference evidence="1 2" key="1">
    <citation type="submission" date="2018-03" db="EMBL/GenBank/DDBJ databases">
        <title>Draft Genome Sequences of the Obligatory Marine Myxobacteria Enhygromyxa salina SWB005.</title>
        <authorList>
            <person name="Poehlein A."/>
            <person name="Moghaddam J.A."/>
            <person name="Harms H."/>
            <person name="Alanjari M."/>
            <person name="Koenig G.M."/>
            <person name="Daniel R."/>
            <person name="Schaeberle T.F."/>
        </authorList>
    </citation>
    <scope>NUCLEOTIDE SEQUENCE [LARGE SCALE GENOMIC DNA]</scope>
    <source>
        <strain evidence="1 2">SWB005</strain>
    </source>
</reference>
<organism evidence="1 2">
    <name type="scientific">Enhygromyxa salina</name>
    <dbReference type="NCBI Taxonomy" id="215803"/>
    <lineage>
        <taxon>Bacteria</taxon>
        <taxon>Pseudomonadati</taxon>
        <taxon>Myxococcota</taxon>
        <taxon>Polyangia</taxon>
        <taxon>Nannocystales</taxon>
        <taxon>Nannocystaceae</taxon>
        <taxon>Enhygromyxa</taxon>
    </lineage>
</organism>